<organism evidence="1">
    <name type="scientific">marine sediment metagenome</name>
    <dbReference type="NCBI Taxonomy" id="412755"/>
    <lineage>
        <taxon>unclassified sequences</taxon>
        <taxon>metagenomes</taxon>
        <taxon>ecological metagenomes</taxon>
    </lineage>
</organism>
<dbReference type="EMBL" id="BARS01012593">
    <property type="protein sequence ID" value="GAF88152.1"/>
    <property type="molecule type" value="Genomic_DNA"/>
</dbReference>
<sequence>PKEIRATLERDISCSLGGTLDSAIECLKDLKKKHKGAKELRLVLTRDSVPYEDYEEFNVQITCLRKETKEEWAKRLANEWTQIERQKEWDRKQYETLKKKFED</sequence>
<comment type="caution">
    <text evidence="1">The sequence shown here is derived from an EMBL/GenBank/DDBJ whole genome shotgun (WGS) entry which is preliminary data.</text>
</comment>
<reference evidence="1" key="1">
    <citation type="journal article" date="2014" name="Front. Microbiol.">
        <title>High frequency of phylogenetically diverse reductive dehalogenase-homologous genes in deep subseafloor sedimentary metagenomes.</title>
        <authorList>
            <person name="Kawai M."/>
            <person name="Futagami T."/>
            <person name="Toyoda A."/>
            <person name="Takaki Y."/>
            <person name="Nishi S."/>
            <person name="Hori S."/>
            <person name="Arai W."/>
            <person name="Tsubouchi T."/>
            <person name="Morono Y."/>
            <person name="Uchiyama I."/>
            <person name="Ito T."/>
            <person name="Fujiyama A."/>
            <person name="Inagaki F."/>
            <person name="Takami H."/>
        </authorList>
    </citation>
    <scope>NUCLEOTIDE SEQUENCE</scope>
    <source>
        <strain evidence="1">Expedition CK06-06</strain>
    </source>
</reference>
<name>X0TJ18_9ZZZZ</name>
<gene>
    <name evidence="1" type="ORF">S01H1_22347</name>
</gene>
<accession>X0TJ18</accession>
<protein>
    <submittedName>
        <fullName evidence="1">Uncharacterized protein</fullName>
    </submittedName>
</protein>
<dbReference type="AlphaFoldDB" id="X0TJ18"/>
<proteinExistence type="predicted"/>
<feature type="non-terminal residue" evidence="1">
    <location>
        <position position="1"/>
    </location>
</feature>
<evidence type="ECO:0000313" key="1">
    <source>
        <dbReference type="EMBL" id="GAF88152.1"/>
    </source>
</evidence>